<dbReference type="EMBL" id="LQNT01000009">
    <property type="protein sequence ID" value="KZE38767.1"/>
    <property type="molecule type" value="Genomic_DNA"/>
</dbReference>
<dbReference type="GO" id="GO:0006824">
    <property type="term" value="P:cobalt ion transport"/>
    <property type="evidence" value="ECO:0007669"/>
    <property type="project" value="TreeGrafter"/>
</dbReference>
<gene>
    <name evidence="6" type="ORF">AV656_07640</name>
</gene>
<dbReference type="OrthoDB" id="92887at2"/>
<dbReference type="GO" id="GO:0043190">
    <property type="term" value="C:ATP-binding cassette (ABC) transporter complex"/>
    <property type="evidence" value="ECO:0007669"/>
    <property type="project" value="TreeGrafter"/>
</dbReference>
<feature type="transmembrane region" description="Helical" evidence="5">
    <location>
        <begin position="230"/>
        <end position="250"/>
    </location>
</feature>
<protein>
    <submittedName>
        <fullName evidence="6">Cobalt transporter</fullName>
    </submittedName>
</protein>
<evidence type="ECO:0000256" key="2">
    <source>
        <dbReference type="ARBA" id="ARBA00022692"/>
    </source>
</evidence>
<evidence type="ECO:0000256" key="3">
    <source>
        <dbReference type="ARBA" id="ARBA00022989"/>
    </source>
</evidence>
<comment type="caution">
    <text evidence="6">The sequence shown here is derived from an EMBL/GenBank/DDBJ whole genome shotgun (WGS) entry which is preliminary data.</text>
</comment>
<reference evidence="6 7" key="1">
    <citation type="submission" date="2016-01" db="EMBL/GenBank/DDBJ databases">
        <title>Whole genome sequencing of Bhargavaea cecembensis T14.</title>
        <authorList>
            <person name="Hong K.W."/>
        </authorList>
    </citation>
    <scope>NUCLEOTIDE SEQUENCE [LARGE SCALE GENOMIC DNA]</scope>
    <source>
        <strain evidence="6 7">T14</strain>
    </source>
</reference>
<organism evidence="6 7">
    <name type="scientific">Bhargavaea cecembensis</name>
    <dbReference type="NCBI Taxonomy" id="394098"/>
    <lineage>
        <taxon>Bacteria</taxon>
        <taxon>Bacillati</taxon>
        <taxon>Bacillota</taxon>
        <taxon>Bacilli</taxon>
        <taxon>Bacillales</taxon>
        <taxon>Caryophanaceae</taxon>
        <taxon>Bhargavaea</taxon>
    </lineage>
</organism>
<dbReference type="CDD" id="cd16914">
    <property type="entry name" value="EcfT"/>
    <property type="match status" value="1"/>
</dbReference>
<evidence type="ECO:0000313" key="7">
    <source>
        <dbReference type="Proteomes" id="UP000076490"/>
    </source>
</evidence>
<keyword evidence="2 5" id="KW-0812">Transmembrane</keyword>
<evidence type="ECO:0000313" key="6">
    <source>
        <dbReference type="EMBL" id="KZE38767.1"/>
    </source>
</evidence>
<dbReference type="Proteomes" id="UP000076490">
    <property type="component" value="Unassembled WGS sequence"/>
</dbReference>
<dbReference type="AlphaFoldDB" id="A0A163FIH3"/>
<dbReference type="InterPro" id="IPR052770">
    <property type="entry name" value="Cobalt_transport_CbiQ"/>
</dbReference>
<dbReference type="InterPro" id="IPR003339">
    <property type="entry name" value="ABC/ECF_trnsptr_transmembrane"/>
</dbReference>
<keyword evidence="4 5" id="KW-0472">Membrane</keyword>
<comment type="subcellular location">
    <subcellularLocation>
        <location evidence="1">Membrane</location>
        <topology evidence="1">Multi-pass membrane protein</topology>
    </subcellularLocation>
</comment>
<keyword evidence="3 5" id="KW-1133">Transmembrane helix</keyword>
<evidence type="ECO:0000256" key="4">
    <source>
        <dbReference type="ARBA" id="ARBA00023136"/>
    </source>
</evidence>
<dbReference type="PANTHER" id="PTHR43723:SF1">
    <property type="entry name" value="COBALT TRANSPORT PROTEIN CBIQ"/>
    <property type="match status" value="1"/>
</dbReference>
<feature type="transmembrane region" description="Helical" evidence="5">
    <location>
        <begin position="59"/>
        <end position="78"/>
    </location>
</feature>
<evidence type="ECO:0000256" key="1">
    <source>
        <dbReference type="ARBA" id="ARBA00004141"/>
    </source>
</evidence>
<sequence>MRRLLHDMNPSVKFIIVTVSMLTMAFFFNPWTPLLFWIGILALQVTMSRINWKLWALMMLPFTLGAIGYLWTTLVFGADTGGEVIGSFAGIEVTDQQWAHAWSLTFRVMAFSTLSLLFAFTTNPVTFVMSLMQQLKVPPKIAYGTMVGYQFLPVLKDELTQIRQAQRLRGISRDRHWWQRVAGTRRLLIPMLAGAVRKAERAAFAMEARGFTGERRAEFYKPIEVSGRDYVLGGVFLIVLTVSCVGGIWLGGS</sequence>
<feature type="transmembrane region" description="Helical" evidence="5">
    <location>
        <begin position="12"/>
        <end position="28"/>
    </location>
</feature>
<proteinExistence type="predicted"/>
<dbReference type="Pfam" id="PF02361">
    <property type="entry name" value="CbiQ"/>
    <property type="match status" value="1"/>
</dbReference>
<name>A0A163FIH3_9BACL</name>
<accession>A0A163FIH3</accession>
<evidence type="ECO:0000256" key="5">
    <source>
        <dbReference type="SAM" id="Phobius"/>
    </source>
</evidence>
<dbReference type="PANTHER" id="PTHR43723">
    <property type="entry name" value="COBALT TRANSPORT PROTEIN CBIQ"/>
    <property type="match status" value="1"/>
</dbReference>
<feature type="transmembrane region" description="Helical" evidence="5">
    <location>
        <begin position="108"/>
        <end position="131"/>
    </location>
</feature>
<dbReference type="RefSeq" id="WP_063180622.1">
    <property type="nucleotide sequence ID" value="NZ_LQNT01000009.1"/>
</dbReference>